<evidence type="ECO:0000256" key="13">
    <source>
        <dbReference type="SAM" id="SignalP"/>
    </source>
</evidence>
<comment type="function">
    <text evidence="2">Secreted tripeptidyl-peptidase which degrades proteins at acidic pHs and is involved in virulence.</text>
</comment>
<accession>A0ABR4G012</accession>
<gene>
    <name evidence="15" type="ORF">BJX66DRAFT_253714</name>
</gene>
<feature type="signal peptide" evidence="13">
    <location>
        <begin position="1"/>
        <end position="24"/>
    </location>
</feature>
<evidence type="ECO:0000313" key="16">
    <source>
        <dbReference type="Proteomes" id="UP001610563"/>
    </source>
</evidence>
<feature type="binding site" evidence="12">
    <location>
        <position position="561"/>
    </location>
    <ligand>
        <name>Ca(2+)</name>
        <dbReference type="ChEBI" id="CHEBI:29108"/>
    </ligand>
</feature>
<dbReference type="SUPFAM" id="SSF54897">
    <property type="entry name" value="Protease propeptides/inhibitors"/>
    <property type="match status" value="1"/>
</dbReference>
<dbReference type="PANTHER" id="PTHR14218:SF15">
    <property type="entry name" value="TRIPEPTIDYL-PEPTIDASE 1"/>
    <property type="match status" value="1"/>
</dbReference>
<dbReference type="Proteomes" id="UP001610563">
    <property type="component" value="Unassembled WGS sequence"/>
</dbReference>
<keyword evidence="7 13" id="KW-0732">Signal</keyword>
<dbReference type="PROSITE" id="PS00138">
    <property type="entry name" value="SUBTILASE_SER"/>
    <property type="match status" value="1"/>
</dbReference>
<evidence type="ECO:0000313" key="15">
    <source>
        <dbReference type="EMBL" id="KAL2788592.1"/>
    </source>
</evidence>
<evidence type="ECO:0000259" key="14">
    <source>
        <dbReference type="PROSITE" id="PS51695"/>
    </source>
</evidence>
<evidence type="ECO:0000256" key="12">
    <source>
        <dbReference type="PROSITE-ProRule" id="PRU01032"/>
    </source>
</evidence>
<dbReference type="InterPro" id="IPR023828">
    <property type="entry name" value="Peptidase_S8_Ser-AS"/>
</dbReference>
<dbReference type="InterPro" id="IPR030400">
    <property type="entry name" value="Sedolisin_dom"/>
</dbReference>
<keyword evidence="11" id="KW-0865">Zymogen</keyword>
<feature type="binding site" evidence="12">
    <location>
        <position position="560"/>
    </location>
    <ligand>
        <name>Ca(2+)</name>
        <dbReference type="ChEBI" id="CHEBI:29108"/>
    </ligand>
</feature>
<dbReference type="SUPFAM" id="SSF52743">
    <property type="entry name" value="Subtilisin-like"/>
    <property type="match status" value="1"/>
</dbReference>
<dbReference type="PANTHER" id="PTHR14218">
    <property type="entry name" value="PROTEASE S8 TRIPEPTIDYL PEPTIDASE I CLN2"/>
    <property type="match status" value="1"/>
</dbReference>
<dbReference type="CDD" id="cd11377">
    <property type="entry name" value="Pro-peptidase_S53"/>
    <property type="match status" value="1"/>
</dbReference>
<keyword evidence="16" id="KW-1185">Reference proteome</keyword>
<comment type="caution">
    <text evidence="15">The sequence shown here is derived from an EMBL/GenBank/DDBJ whole genome shotgun (WGS) entry which is preliminary data.</text>
</comment>
<feature type="binding site" evidence="12">
    <location>
        <position position="597"/>
    </location>
    <ligand>
        <name>Ca(2+)</name>
        <dbReference type="ChEBI" id="CHEBI:29108"/>
    </ligand>
</feature>
<keyword evidence="8 12" id="KW-0378">Hydrolase</keyword>
<dbReference type="PROSITE" id="PS51695">
    <property type="entry name" value="SEDOLISIN"/>
    <property type="match status" value="1"/>
</dbReference>
<feature type="active site" description="Charge relay system" evidence="12">
    <location>
        <position position="303"/>
    </location>
</feature>
<evidence type="ECO:0000256" key="8">
    <source>
        <dbReference type="ARBA" id="ARBA00022801"/>
    </source>
</evidence>
<keyword evidence="10 12" id="KW-0106">Calcium</keyword>
<comment type="subcellular location">
    <subcellularLocation>
        <location evidence="3">Secreted</location>
        <location evidence="3">Extracellular space</location>
    </subcellularLocation>
</comment>
<evidence type="ECO:0000256" key="9">
    <source>
        <dbReference type="ARBA" id="ARBA00022825"/>
    </source>
</evidence>
<dbReference type="InterPro" id="IPR000209">
    <property type="entry name" value="Peptidase_S8/S53_dom"/>
</dbReference>
<name>A0ABR4G012_9EURO</name>
<evidence type="ECO:0000256" key="4">
    <source>
        <dbReference type="ARBA" id="ARBA00012462"/>
    </source>
</evidence>
<reference evidence="15 16" key="1">
    <citation type="submission" date="2024-07" db="EMBL/GenBank/DDBJ databases">
        <title>Section-level genome sequencing and comparative genomics of Aspergillus sections Usti and Cavernicolus.</title>
        <authorList>
            <consortium name="Lawrence Berkeley National Laboratory"/>
            <person name="Nybo J.L."/>
            <person name="Vesth T.C."/>
            <person name="Theobald S."/>
            <person name="Frisvad J.C."/>
            <person name="Larsen T.O."/>
            <person name="Kjaerboelling I."/>
            <person name="Rothschild-Mancinelli K."/>
            <person name="Lyhne E.K."/>
            <person name="Kogle M.E."/>
            <person name="Barry K."/>
            <person name="Clum A."/>
            <person name="Na H."/>
            <person name="Ledsgaard L."/>
            <person name="Lin J."/>
            <person name="Lipzen A."/>
            <person name="Kuo A."/>
            <person name="Riley R."/>
            <person name="Mondo S."/>
            <person name="Labutti K."/>
            <person name="Haridas S."/>
            <person name="Pangalinan J."/>
            <person name="Salamov A.A."/>
            <person name="Simmons B.A."/>
            <person name="Magnuson J.K."/>
            <person name="Chen J."/>
            <person name="Drula E."/>
            <person name="Henrissat B."/>
            <person name="Wiebenga A."/>
            <person name="Lubbers R.J."/>
            <person name="Gomes A.C."/>
            <person name="Makela M.R."/>
            <person name="Stajich J."/>
            <person name="Grigoriev I.V."/>
            <person name="Mortensen U.H."/>
            <person name="De Vries R.P."/>
            <person name="Baker S.E."/>
            <person name="Andersen M.R."/>
        </authorList>
    </citation>
    <scope>NUCLEOTIDE SEQUENCE [LARGE SCALE GENOMIC DNA]</scope>
    <source>
        <strain evidence="15 16">CBS 209.92</strain>
    </source>
</reference>
<feature type="binding site" evidence="12">
    <location>
        <position position="595"/>
    </location>
    <ligand>
        <name>Ca(2+)</name>
        <dbReference type="ChEBI" id="CHEBI:29108"/>
    </ligand>
</feature>
<organism evidence="15 16">
    <name type="scientific">Aspergillus keveii</name>
    <dbReference type="NCBI Taxonomy" id="714993"/>
    <lineage>
        <taxon>Eukaryota</taxon>
        <taxon>Fungi</taxon>
        <taxon>Dikarya</taxon>
        <taxon>Ascomycota</taxon>
        <taxon>Pezizomycotina</taxon>
        <taxon>Eurotiomycetes</taxon>
        <taxon>Eurotiomycetidae</taxon>
        <taxon>Eurotiales</taxon>
        <taxon>Aspergillaceae</taxon>
        <taxon>Aspergillus</taxon>
        <taxon>Aspergillus subgen. Nidulantes</taxon>
    </lineage>
</organism>
<dbReference type="EMBL" id="JBFTWV010000077">
    <property type="protein sequence ID" value="KAL2788592.1"/>
    <property type="molecule type" value="Genomic_DNA"/>
</dbReference>
<dbReference type="EC" id="3.4.14.10" evidence="4"/>
<proteinExistence type="predicted"/>
<evidence type="ECO:0000256" key="10">
    <source>
        <dbReference type="ARBA" id="ARBA00022837"/>
    </source>
</evidence>
<evidence type="ECO:0000256" key="3">
    <source>
        <dbReference type="ARBA" id="ARBA00004239"/>
    </source>
</evidence>
<evidence type="ECO:0000256" key="11">
    <source>
        <dbReference type="ARBA" id="ARBA00023145"/>
    </source>
</evidence>
<comment type="cofactor">
    <cofactor evidence="12">
        <name>Ca(2+)</name>
        <dbReference type="ChEBI" id="CHEBI:29108"/>
    </cofactor>
    <text evidence="12">Binds 1 Ca(2+) ion per subunit.</text>
</comment>
<sequence length="617" mass="65731">MLFPLSRATLSLAGLAALAASVSAEAFERLSAVPDGWKVAGTPAATQPVRLRIALKQHDVTGFERALLDMSTPGHTNYGRHFRSYTEMKELLLPSTNAISSVENWLSAAGVTDYETDADWVNFKTTVGDANELLDAEFLWYTHSDSDLGSDAVANANTRDVRKVLRTLSYSLPETIAEHVNMVQPTTRFDSLQANRATMRSKPALDIDTSRLITAVAQGDLEHCNDVITPNCLADLYNTEGYTADVESGSRIGFASFLEEYARYDDLAEFERKYAPSAVGLNFSVVTFNGGLNDQSSTEDSGEANLDLQYIVGVSHPLPVTEFSTGGRGKLVPDLSQPDPNDNSNEPYLEFLQGVLKLDQAQLPQVISTSYGENEQTIPESYARAVCNLYAQLGSRGVSVLFSSGDSGVGSSCVTNDGTNTTHFPPQFPASCPWVTSVGGTNGTAPEAGVYFSSGGFSDLFPRPTWQDAAVSGFLAGLGTVQSAYFNRSGRAFPDVAAQATNYAVYDKGVLKLYDGTSCSAPAFSGVIALLNDARLKAGLPVLGFLNPWLYSDAVAGLNDIVHGGSLGCDGNDRFNGPSNGSPIIPFASWNATAGWDPVTGLGTPDFAKLKGIALAA</sequence>
<evidence type="ECO:0000256" key="5">
    <source>
        <dbReference type="ARBA" id="ARBA00022670"/>
    </source>
</evidence>
<dbReference type="InterPro" id="IPR050819">
    <property type="entry name" value="Tripeptidyl-peptidase_I"/>
</dbReference>
<feature type="domain" description="Peptidase S53" evidence="14">
    <location>
        <begin position="227"/>
        <end position="617"/>
    </location>
</feature>
<dbReference type="Pfam" id="PF00082">
    <property type="entry name" value="Peptidase_S8"/>
    <property type="match status" value="1"/>
</dbReference>
<dbReference type="Pfam" id="PF09286">
    <property type="entry name" value="Pro-kuma_activ"/>
    <property type="match status" value="1"/>
</dbReference>
<protein>
    <recommendedName>
        <fullName evidence="4">tripeptidyl-peptidase II</fullName>
        <ecNumber evidence="4">3.4.14.10</ecNumber>
    </recommendedName>
</protein>
<evidence type="ECO:0000256" key="6">
    <source>
        <dbReference type="ARBA" id="ARBA00022723"/>
    </source>
</evidence>
<evidence type="ECO:0000256" key="7">
    <source>
        <dbReference type="ARBA" id="ARBA00022729"/>
    </source>
</evidence>
<evidence type="ECO:0000256" key="2">
    <source>
        <dbReference type="ARBA" id="ARBA00002451"/>
    </source>
</evidence>
<keyword evidence="5 12" id="KW-0645">Protease</keyword>
<dbReference type="Gene3D" id="3.40.50.200">
    <property type="entry name" value="Peptidase S8/S53 domain"/>
    <property type="match status" value="1"/>
</dbReference>
<evidence type="ECO:0000256" key="1">
    <source>
        <dbReference type="ARBA" id="ARBA00001910"/>
    </source>
</evidence>
<keyword evidence="6 12" id="KW-0479">Metal-binding</keyword>
<dbReference type="SMART" id="SM00944">
    <property type="entry name" value="Pro-kuma_activ"/>
    <property type="match status" value="1"/>
</dbReference>
<feature type="active site" description="Charge relay system" evidence="12">
    <location>
        <position position="307"/>
    </location>
</feature>
<dbReference type="InterPro" id="IPR036852">
    <property type="entry name" value="Peptidase_S8/S53_dom_sf"/>
</dbReference>
<feature type="active site" description="Charge relay system" evidence="12">
    <location>
        <position position="518"/>
    </location>
</feature>
<dbReference type="InterPro" id="IPR015366">
    <property type="entry name" value="S53_propep"/>
</dbReference>
<feature type="chain" id="PRO_5045910109" description="tripeptidyl-peptidase II" evidence="13">
    <location>
        <begin position="25"/>
        <end position="617"/>
    </location>
</feature>
<dbReference type="CDD" id="cd04056">
    <property type="entry name" value="Peptidases_S53"/>
    <property type="match status" value="1"/>
</dbReference>
<keyword evidence="9 12" id="KW-0720">Serine protease</keyword>
<comment type="catalytic activity">
    <reaction evidence="1">
        <text>Release of an N-terminal tripeptide from a polypeptide.</text>
        <dbReference type="EC" id="3.4.14.10"/>
    </reaction>
</comment>